<accession>A0A484GU21</accession>
<dbReference type="EMBL" id="QWLN02004155">
    <property type="protein sequence ID" value="TEA39417.1"/>
    <property type="molecule type" value="Genomic_DNA"/>
</dbReference>
<keyword evidence="3" id="KW-1185">Reference proteome</keyword>
<organism evidence="2 3">
    <name type="scientific">Sousa chinensis</name>
    <name type="common">Indo-pacific humpbacked dolphin</name>
    <name type="synonym">Steno chinensis</name>
    <dbReference type="NCBI Taxonomy" id="103600"/>
    <lineage>
        <taxon>Eukaryota</taxon>
        <taxon>Metazoa</taxon>
        <taxon>Chordata</taxon>
        <taxon>Craniata</taxon>
        <taxon>Vertebrata</taxon>
        <taxon>Euteleostomi</taxon>
        <taxon>Mammalia</taxon>
        <taxon>Eutheria</taxon>
        <taxon>Laurasiatheria</taxon>
        <taxon>Artiodactyla</taxon>
        <taxon>Whippomorpha</taxon>
        <taxon>Cetacea</taxon>
        <taxon>Odontoceti</taxon>
        <taxon>Delphinidae</taxon>
        <taxon>Sousa</taxon>
    </lineage>
</organism>
<comment type="caution">
    <text evidence="2">The sequence shown here is derived from an EMBL/GenBank/DDBJ whole genome shotgun (WGS) entry which is preliminary data.</text>
</comment>
<feature type="non-terminal residue" evidence="2">
    <location>
        <position position="1"/>
    </location>
</feature>
<dbReference type="GO" id="GO:0003676">
    <property type="term" value="F:nucleic acid binding"/>
    <property type="evidence" value="ECO:0007669"/>
    <property type="project" value="InterPro"/>
</dbReference>
<protein>
    <recommendedName>
        <fullName evidence="1">Integrase catalytic domain-containing protein</fullName>
    </recommendedName>
</protein>
<dbReference type="AlphaFoldDB" id="A0A484GU21"/>
<dbReference type="Proteomes" id="UP000295264">
    <property type="component" value="Unassembled WGS sequence"/>
</dbReference>
<evidence type="ECO:0000313" key="3">
    <source>
        <dbReference type="Proteomes" id="UP000295264"/>
    </source>
</evidence>
<sequence>VEAFPARTEKVLEVTKALLKDIIPRYSLPSTIQSDHGSAFIAEITQTVNKALGI</sequence>
<evidence type="ECO:0000259" key="1">
    <source>
        <dbReference type="PROSITE" id="PS50994"/>
    </source>
</evidence>
<reference evidence="2 3" key="1">
    <citation type="journal article" date="2018" name="Genomics">
        <title>Molecular footprints of inshore aquatic adaptation in Indo-Pacific humpback dolphin (Sousa chinensis).</title>
        <authorList>
            <person name="Ming Y."/>
            <person name="Jian J."/>
            <person name="Yu F."/>
            <person name="Yu X."/>
            <person name="Wang J."/>
            <person name="Liu W."/>
        </authorList>
    </citation>
    <scope>NUCLEOTIDE SEQUENCE [LARGE SCALE GENOMIC DNA]</scope>
    <source>
        <strain evidence="2">MY-2018</strain>
        <tissue evidence="2">Skin</tissue>
    </source>
</reference>
<dbReference type="Gene3D" id="3.30.420.10">
    <property type="entry name" value="Ribonuclease H-like superfamily/Ribonuclease H"/>
    <property type="match status" value="1"/>
</dbReference>
<dbReference type="InterPro" id="IPR012337">
    <property type="entry name" value="RNaseH-like_sf"/>
</dbReference>
<name>A0A484GU21_SOUCH</name>
<dbReference type="GO" id="GO:0015074">
    <property type="term" value="P:DNA integration"/>
    <property type="evidence" value="ECO:0007669"/>
    <property type="project" value="InterPro"/>
</dbReference>
<dbReference type="InterPro" id="IPR001584">
    <property type="entry name" value="Integrase_cat-core"/>
</dbReference>
<feature type="domain" description="Integrase catalytic" evidence="1">
    <location>
        <begin position="1"/>
        <end position="54"/>
    </location>
</feature>
<dbReference type="InterPro" id="IPR036397">
    <property type="entry name" value="RNaseH_sf"/>
</dbReference>
<evidence type="ECO:0000313" key="2">
    <source>
        <dbReference type="EMBL" id="TEA39417.1"/>
    </source>
</evidence>
<dbReference type="SUPFAM" id="SSF53098">
    <property type="entry name" value="Ribonuclease H-like"/>
    <property type="match status" value="1"/>
</dbReference>
<dbReference type="PROSITE" id="PS50994">
    <property type="entry name" value="INTEGRASE"/>
    <property type="match status" value="1"/>
</dbReference>
<gene>
    <name evidence="2" type="ORF">DBR06_SOUSAS2110191</name>
</gene>
<proteinExistence type="predicted"/>